<dbReference type="Pfam" id="PF01894">
    <property type="entry name" value="YjbQ"/>
    <property type="match status" value="1"/>
</dbReference>
<dbReference type="AlphaFoldDB" id="A0AAV7FPT3"/>
<keyword evidence="5" id="KW-1185">Reference proteome</keyword>
<organism evidence="4 5">
    <name type="scientific">Dendrobium chrysotoxum</name>
    <name type="common">Orchid</name>
    <dbReference type="NCBI Taxonomy" id="161865"/>
    <lineage>
        <taxon>Eukaryota</taxon>
        <taxon>Viridiplantae</taxon>
        <taxon>Streptophyta</taxon>
        <taxon>Embryophyta</taxon>
        <taxon>Tracheophyta</taxon>
        <taxon>Spermatophyta</taxon>
        <taxon>Magnoliopsida</taxon>
        <taxon>Liliopsida</taxon>
        <taxon>Asparagales</taxon>
        <taxon>Orchidaceae</taxon>
        <taxon>Epidendroideae</taxon>
        <taxon>Malaxideae</taxon>
        <taxon>Dendrobiinae</taxon>
        <taxon>Dendrobium</taxon>
    </lineage>
</organism>
<keyword evidence="3" id="KW-1133">Transmembrane helix</keyword>
<keyword evidence="3" id="KW-0812">Transmembrane</keyword>
<name>A0AAV7FPT3_DENCH</name>
<dbReference type="Proteomes" id="UP000775213">
    <property type="component" value="Unassembled WGS sequence"/>
</dbReference>
<reference evidence="4 5" key="1">
    <citation type="journal article" date="2021" name="Hortic Res">
        <title>Chromosome-scale assembly of the Dendrobium chrysotoxum genome enhances the understanding of orchid evolution.</title>
        <authorList>
            <person name="Zhang Y."/>
            <person name="Zhang G.Q."/>
            <person name="Zhang D."/>
            <person name="Liu X.D."/>
            <person name="Xu X.Y."/>
            <person name="Sun W.H."/>
            <person name="Yu X."/>
            <person name="Zhu X."/>
            <person name="Wang Z.W."/>
            <person name="Zhao X."/>
            <person name="Zhong W.Y."/>
            <person name="Chen H."/>
            <person name="Yin W.L."/>
            <person name="Huang T."/>
            <person name="Niu S.C."/>
            <person name="Liu Z.J."/>
        </authorList>
    </citation>
    <scope>NUCLEOTIDE SEQUENCE [LARGE SCALE GENOMIC DNA]</scope>
    <source>
        <strain evidence="4">Lindl</strain>
    </source>
</reference>
<dbReference type="EMBL" id="JAGFBR010000317">
    <property type="protein sequence ID" value="KAH0445931.1"/>
    <property type="molecule type" value="Genomic_DNA"/>
</dbReference>
<evidence type="ECO:0000256" key="3">
    <source>
        <dbReference type="SAM" id="Phobius"/>
    </source>
</evidence>
<dbReference type="Gene3D" id="2.60.120.460">
    <property type="entry name" value="YjbQ-like"/>
    <property type="match status" value="1"/>
</dbReference>
<evidence type="ECO:0008006" key="6">
    <source>
        <dbReference type="Google" id="ProtNLM"/>
    </source>
</evidence>
<dbReference type="PROSITE" id="PS01314">
    <property type="entry name" value="UPF0047"/>
    <property type="match status" value="1"/>
</dbReference>
<dbReference type="InterPro" id="IPR001602">
    <property type="entry name" value="UPF0047_YjbQ-like"/>
</dbReference>
<accession>A0AAV7FPT3</accession>
<feature type="region of interest" description="Disordered" evidence="2">
    <location>
        <begin position="1"/>
        <end position="51"/>
    </location>
</feature>
<gene>
    <name evidence="4" type="ORF">IEQ34_025235</name>
</gene>
<evidence type="ECO:0000313" key="5">
    <source>
        <dbReference type="Proteomes" id="UP000775213"/>
    </source>
</evidence>
<feature type="compositionally biased region" description="Low complexity" evidence="2">
    <location>
        <begin position="24"/>
        <end position="42"/>
    </location>
</feature>
<feature type="transmembrane region" description="Helical" evidence="3">
    <location>
        <begin position="70"/>
        <end position="89"/>
    </location>
</feature>
<comment type="similarity">
    <text evidence="1">Belongs to the UPF0047 family.</text>
</comment>
<keyword evidence="3" id="KW-0472">Membrane</keyword>
<evidence type="ECO:0000256" key="2">
    <source>
        <dbReference type="SAM" id="MobiDB-lite"/>
    </source>
</evidence>
<dbReference type="NCBIfam" id="TIGR00149">
    <property type="entry name" value="TIGR00149_YjbQ"/>
    <property type="match status" value="1"/>
</dbReference>
<dbReference type="PANTHER" id="PTHR30615:SF8">
    <property type="entry name" value="UPF0047 PROTEIN C4A8.02C"/>
    <property type="match status" value="1"/>
</dbReference>
<dbReference type="PANTHER" id="PTHR30615">
    <property type="entry name" value="UNCHARACTERIZED PROTEIN YJBQ-RELATED"/>
    <property type="match status" value="1"/>
</dbReference>
<evidence type="ECO:0000256" key="1">
    <source>
        <dbReference type="ARBA" id="ARBA00005534"/>
    </source>
</evidence>
<comment type="caution">
    <text evidence="4">The sequence shown here is derived from an EMBL/GenBank/DDBJ whole genome shotgun (WGS) entry which is preliminary data.</text>
</comment>
<sequence>MSSSSASSPPLDPAEQHRYPPPQHISSPSQSRRSVNSSNAASDDTLYHRSPHAGTDRIWQKRRRRVNCGLDPLHVVGLIVLAYFVYAFVPFSFPFNRSPAVASRAGNDMVWQRTFTLPSASKGCHLVTPSVEREIAQGLQGVKAGLVTLFIQHTSAALSVNENYDPTVRKDMDMAMDRIVPESLPWKHTDEGPDDSASHTKSSLFGSSITIPITDGRLNLGTWQGIYLCGTYFLRPHTDNHADHGLSFDRISCYET</sequence>
<proteinExistence type="inferred from homology"/>
<dbReference type="SUPFAM" id="SSF111038">
    <property type="entry name" value="YjbQ-like"/>
    <property type="match status" value="1"/>
</dbReference>
<protein>
    <recommendedName>
        <fullName evidence="6">Secondary thiamine-phosphate synthase enzyme</fullName>
    </recommendedName>
</protein>
<evidence type="ECO:0000313" key="4">
    <source>
        <dbReference type="EMBL" id="KAH0445931.1"/>
    </source>
</evidence>
<dbReference type="InterPro" id="IPR035917">
    <property type="entry name" value="YjbQ-like_sf"/>
</dbReference>